<feature type="domain" description="G-protein coupled receptors family 1 profile" evidence="11">
    <location>
        <begin position="47"/>
        <end position="270"/>
    </location>
</feature>
<keyword evidence="7" id="KW-0325">Glycoprotein</keyword>
<dbReference type="Gene3D" id="1.20.1070.10">
    <property type="entry name" value="Rhodopsin 7-helix transmembrane proteins"/>
    <property type="match status" value="2"/>
</dbReference>
<feature type="transmembrane region" description="Helical" evidence="10">
    <location>
        <begin position="143"/>
        <end position="161"/>
    </location>
</feature>
<keyword evidence="4 9" id="KW-0297">G-protein coupled receptor</keyword>
<evidence type="ECO:0000256" key="10">
    <source>
        <dbReference type="SAM" id="Phobius"/>
    </source>
</evidence>
<dbReference type="InterPro" id="IPR000276">
    <property type="entry name" value="GPCR_Rhodpsn"/>
</dbReference>
<dbReference type="PROSITE" id="PS00237">
    <property type="entry name" value="G_PROTEIN_RECEP_F1_1"/>
    <property type="match status" value="1"/>
</dbReference>
<dbReference type="PRINTS" id="PR00237">
    <property type="entry name" value="GPCRRHODOPSN"/>
</dbReference>
<evidence type="ECO:0000256" key="8">
    <source>
        <dbReference type="ARBA" id="ARBA00023224"/>
    </source>
</evidence>
<evidence type="ECO:0000256" key="9">
    <source>
        <dbReference type="RuleBase" id="RU000688"/>
    </source>
</evidence>
<name>A0AA88LUU8_CHASR</name>
<evidence type="ECO:0000259" key="11">
    <source>
        <dbReference type="PROSITE" id="PS50262"/>
    </source>
</evidence>
<proteinExistence type="inferred from homology"/>
<organism evidence="12 13">
    <name type="scientific">Channa striata</name>
    <name type="common">Snakehead murrel</name>
    <name type="synonym">Ophicephalus striatus</name>
    <dbReference type="NCBI Taxonomy" id="64152"/>
    <lineage>
        <taxon>Eukaryota</taxon>
        <taxon>Metazoa</taxon>
        <taxon>Chordata</taxon>
        <taxon>Craniata</taxon>
        <taxon>Vertebrata</taxon>
        <taxon>Euteleostomi</taxon>
        <taxon>Actinopterygii</taxon>
        <taxon>Neopterygii</taxon>
        <taxon>Teleostei</taxon>
        <taxon>Neoteleostei</taxon>
        <taxon>Acanthomorphata</taxon>
        <taxon>Anabantaria</taxon>
        <taxon>Anabantiformes</taxon>
        <taxon>Channoidei</taxon>
        <taxon>Channidae</taxon>
        <taxon>Channa</taxon>
    </lineage>
</organism>
<feature type="transmembrane region" description="Helical" evidence="10">
    <location>
        <begin position="239"/>
        <end position="259"/>
    </location>
</feature>
<feature type="transmembrane region" description="Helical" evidence="10">
    <location>
        <begin position="71"/>
        <end position="91"/>
    </location>
</feature>
<feature type="transmembrane region" description="Helical" evidence="10">
    <location>
        <begin position="206"/>
        <end position="227"/>
    </location>
</feature>
<evidence type="ECO:0000256" key="4">
    <source>
        <dbReference type="ARBA" id="ARBA00023040"/>
    </source>
</evidence>
<dbReference type="Proteomes" id="UP001187415">
    <property type="component" value="Unassembled WGS sequence"/>
</dbReference>
<evidence type="ECO:0000256" key="7">
    <source>
        <dbReference type="ARBA" id="ARBA00023180"/>
    </source>
</evidence>
<evidence type="ECO:0000256" key="1">
    <source>
        <dbReference type="ARBA" id="ARBA00004141"/>
    </source>
</evidence>
<keyword evidence="2 9" id="KW-0812">Transmembrane</keyword>
<dbReference type="PANTHER" id="PTHR24232:SF85">
    <property type="entry name" value="G-PROTEIN COUPLED RECEPTOR 4"/>
    <property type="match status" value="1"/>
</dbReference>
<evidence type="ECO:0000256" key="2">
    <source>
        <dbReference type="ARBA" id="ARBA00022692"/>
    </source>
</evidence>
<comment type="caution">
    <text evidence="12">The sequence shown here is derived from an EMBL/GenBank/DDBJ whole genome shotgun (WGS) entry which is preliminary data.</text>
</comment>
<gene>
    <name evidence="12" type="ORF">Q5P01_021770</name>
</gene>
<reference evidence="12" key="1">
    <citation type="submission" date="2023-07" db="EMBL/GenBank/DDBJ databases">
        <title>Chromosome-level Genome Assembly of Striped Snakehead (Channa striata).</title>
        <authorList>
            <person name="Liu H."/>
        </authorList>
    </citation>
    <scope>NUCLEOTIDE SEQUENCE</scope>
    <source>
        <strain evidence="12">Gz</strain>
        <tissue evidence="12">Muscle</tissue>
    </source>
</reference>
<sequence length="299" mass="34476">MDFSQNKEIFYYYEYYLENYTYEISSYLLPPVNNRTSVIPWIVISVGFPLSLLAICSLYSLVRDNHVAPVYVINLLMSDLIQIFCFVVLVAQRRESWFLIVSKCIYYISVLVSVGFMLCIAVERFLVVGFPLWYRFKRNIKSSVFVSVGVWVLCLIQFIFVVLSERFILLSIFLLLPFPVLIFCLVGSLKSLSSAISVTPKEKRRIVGTLVLVLLIYTLLFLPWIIWLLRESFQVYDESALYVSFLQVSPLADLVLYVFMRKGAVDRLLACMCCCRMTGEEEQGQTTTNENDTAAVRSV</sequence>
<evidence type="ECO:0000313" key="12">
    <source>
        <dbReference type="EMBL" id="KAK2824595.1"/>
    </source>
</evidence>
<feature type="transmembrane region" description="Helical" evidence="10">
    <location>
        <begin position="38"/>
        <end position="59"/>
    </location>
</feature>
<comment type="subcellular location">
    <subcellularLocation>
        <location evidence="1">Membrane</location>
        <topology evidence="1">Multi-pass membrane protein</topology>
    </subcellularLocation>
</comment>
<dbReference type="GO" id="GO:0035025">
    <property type="term" value="P:positive regulation of Rho protein signal transduction"/>
    <property type="evidence" value="ECO:0007669"/>
    <property type="project" value="TreeGrafter"/>
</dbReference>
<dbReference type="Pfam" id="PF00001">
    <property type="entry name" value="7tm_1"/>
    <property type="match status" value="1"/>
</dbReference>
<comment type="similarity">
    <text evidence="9">Belongs to the G-protein coupled receptor 1 family.</text>
</comment>
<evidence type="ECO:0000313" key="13">
    <source>
        <dbReference type="Proteomes" id="UP001187415"/>
    </source>
</evidence>
<evidence type="ECO:0000256" key="5">
    <source>
        <dbReference type="ARBA" id="ARBA00023136"/>
    </source>
</evidence>
<keyword evidence="6 9" id="KW-0675">Receptor</keyword>
<dbReference type="GO" id="GO:0004930">
    <property type="term" value="F:G protein-coupled receptor activity"/>
    <property type="evidence" value="ECO:0007669"/>
    <property type="project" value="UniProtKB-KW"/>
</dbReference>
<dbReference type="EMBL" id="JAUPFM010000017">
    <property type="protein sequence ID" value="KAK2824595.1"/>
    <property type="molecule type" value="Genomic_DNA"/>
</dbReference>
<dbReference type="PROSITE" id="PS50262">
    <property type="entry name" value="G_PROTEIN_RECEP_F1_2"/>
    <property type="match status" value="1"/>
</dbReference>
<keyword evidence="13" id="KW-1185">Reference proteome</keyword>
<feature type="transmembrane region" description="Helical" evidence="10">
    <location>
        <begin position="167"/>
        <end position="186"/>
    </location>
</feature>
<dbReference type="AlphaFoldDB" id="A0AA88LUU8"/>
<dbReference type="GO" id="GO:0007200">
    <property type="term" value="P:phospholipase C-activating G protein-coupled receptor signaling pathway"/>
    <property type="evidence" value="ECO:0007669"/>
    <property type="project" value="TreeGrafter"/>
</dbReference>
<dbReference type="PANTHER" id="PTHR24232">
    <property type="entry name" value="G-PROTEIN COUPLED RECEPTOR"/>
    <property type="match status" value="1"/>
</dbReference>
<evidence type="ECO:0000256" key="3">
    <source>
        <dbReference type="ARBA" id="ARBA00022989"/>
    </source>
</evidence>
<protein>
    <recommendedName>
        <fullName evidence="11">G-protein coupled receptors family 1 profile domain-containing protein</fullName>
    </recommendedName>
</protein>
<dbReference type="SUPFAM" id="SSF81321">
    <property type="entry name" value="Family A G protein-coupled receptor-like"/>
    <property type="match status" value="1"/>
</dbReference>
<evidence type="ECO:0000256" key="6">
    <source>
        <dbReference type="ARBA" id="ARBA00023170"/>
    </source>
</evidence>
<keyword evidence="3 10" id="KW-1133">Transmembrane helix</keyword>
<keyword evidence="5 10" id="KW-0472">Membrane</keyword>
<dbReference type="GO" id="GO:0005886">
    <property type="term" value="C:plasma membrane"/>
    <property type="evidence" value="ECO:0007669"/>
    <property type="project" value="TreeGrafter"/>
</dbReference>
<accession>A0AA88LUU8</accession>
<keyword evidence="8 9" id="KW-0807">Transducer</keyword>
<dbReference type="InterPro" id="IPR017452">
    <property type="entry name" value="GPCR_Rhodpsn_7TM"/>
</dbReference>
<feature type="transmembrane region" description="Helical" evidence="10">
    <location>
        <begin position="97"/>
        <end position="122"/>
    </location>
</feature>